<sequence>MAKYYAVRNGYHTGIFNTWDECKKEVSGFSGAEYKSFTKLEDAKAFLGENEQISLFDEPKERKSTAVAYVDGSYNISTKEYACGVIIFYEGKETTFSRKFSNPENASMRNVAGEIEGAKLAMQFCIDNHIEEIDIYYDYEGVEKWCTGVWKTNKSGTISYKQFYDEIKKSVKVSFNKVKGHSGDKYNDVADRLAKDALGIK</sequence>
<comment type="catalytic activity">
    <reaction evidence="1">
        <text>Endonucleolytic cleavage to 5'-phosphomonoester.</text>
        <dbReference type="EC" id="3.1.26.4"/>
    </reaction>
</comment>
<keyword evidence="14" id="KW-1185">Reference proteome</keyword>
<dbReference type="InterPro" id="IPR036397">
    <property type="entry name" value="RNaseH_sf"/>
</dbReference>
<dbReference type="InterPro" id="IPR009027">
    <property type="entry name" value="Ribosomal_bL9/RNase_H1_N"/>
</dbReference>
<dbReference type="Proteomes" id="UP001198242">
    <property type="component" value="Unassembled WGS sequence"/>
</dbReference>
<dbReference type="GO" id="GO:0046872">
    <property type="term" value="F:metal ion binding"/>
    <property type="evidence" value="ECO:0007669"/>
    <property type="project" value="UniProtKB-KW"/>
</dbReference>
<feature type="domain" description="RNase H type-1" evidence="12">
    <location>
        <begin position="62"/>
        <end position="199"/>
    </location>
</feature>
<evidence type="ECO:0000256" key="3">
    <source>
        <dbReference type="ARBA" id="ARBA00004065"/>
    </source>
</evidence>
<accession>A0AAE3DWA9</accession>
<evidence type="ECO:0000313" key="13">
    <source>
        <dbReference type="EMBL" id="MCC2209240.1"/>
    </source>
</evidence>
<dbReference type="RefSeq" id="WP_147514011.1">
    <property type="nucleotide sequence ID" value="NZ_JAJEQM010000001.1"/>
</dbReference>
<evidence type="ECO:0000256" key="6">
    <source>
        <dbReference type="ARBA" id="ARBA00017721"/>
    </source>
</evidence>
<evidence type="ECO:0000256" key="8">
    <source>
        <dbReference type="ARBA" id="ARBA00022723"/>
    </source>
</evidence>
<dbReference type="EC" id="3.1.26.4" evidence="5"/>
<reference evidence="13 14" key="1">
    <citation type="submission" date="2021-10" db="EMBL/GenBank/DDBJ databases">
        <title>Anaerobic single-cell dispensing facilitates the cultivation of human gut bacteria.</title>
        <authorList>
            <person name="Afrizal A."/>
        </authorList>
    </citation>
    <scope>NUCLEOTIDE SEQUENCE [LARGE SCALE GENOMIC DNA]</scope>
    <source>
        <strain evidence="13 14">CLA-AA-H232</strain>
    </source>
</reference>
<dbReference type="Pfam" id="PF00075">
    <property type="entry name" value="RNase_H"/>
    <property type="match status" value="1"/>
</dbReference>
<evidence type="ECO:0000256" key="10">
    <source>
        <dbReference type="ARBA" id="ARBA00022801"/>
    </source>
</evidence>
<comment type="caution">
    <text evidence="13">The sequence shown here is derived from an EMBL/GenBank/DDBJ whole genome shotgun (WGS) entry which is preliminary data.</text>
</comment>
<dbReference type="GO" id="GO:0004523">
    <property type="term" value="F:RNA-DNA hybrid ribonuclease activity"/>
    <property type="evidence" value="ECO:0007669"/>
    <property type="project" value="UniProtKB-EC"/>
</dbReference>
<protein>
    <recommendedName>
        <fullName evidence="6">Ribonuclease H</fullName>
        <ecNumber evidence="5">3.1.26.4</ecNumber>
    </recommendedName>
</protein>
<evidence type="ECO:0000313" key="14">
    <source>
        <dbReference type="Proteomes" id="UP001198242"/>
    </source>
</evidence>
<proteinExistence type="inferred from homology"/>
<evidence type="ECO:0000256" key="5">
    <source>
        <dbReference type="ARBA" id="ARBA00012180"/>
    </source>
</evidence>
<dbReference type="GO" id="GO:0043137">
    <property type="term" value="P:DNA replication, removal of RNA primer"/>
    <property type="evidence" value="ECO:0007669"/>
    <property type="project" value="TreeGrafter"/>
</dbReference>
<name>A0AAE3DWA9_9FIRM</name>
<evidence type="ECO:0000256" key="2">
    <source>
        <dbReference type="ARBA" id="ARBA00001946"/>
    </source>
</evidence>
<dbReference type="FunFam" id="3.40.970.10:FF:000002">
    <property type="entry name" value="Ribonuclease H"/>
    <property type="match status" value="1"/>
</dbReference>
<evidence type="ECO:0000256" key="9">
    <source>
        <dbReference type="ARBA" id="ARBA00022759"/>
    </source>
</evidence>
<dbReference type="SUPFAM" id="SSF55658">
    <property type="entry name" value="L9 N-domain-like"/>
    <property type="match status" value="1"/>
</dbReference>
<organism evidence="13 14">
    <name type="scientific">Hominilimicola fabiformis</name>
    <dbReference type="NCBI Taxonomy" id="2885356"/>
    <lineage>
        <taxon>Bacteria</taxon>
        <taxon>Bacillati</taxon>
        <taxon>Bacillota</taxon>
        <taxon>Clostridia</taxon>
        <taxon>Eubacteriales</taxon>
        <taxon>Oscillospiraceae</taxon>
        <taxon>Hominilimicola</taxon>
    </lineage>
</organism>
<dbReference type="Gene3D" id="3.30.420.10">
    <property type="entry name" value="Ribonuclease H-like superfamily/Ribonuclease H"/>
    <property type="match status" value="1"/>
</dbReference>
<keyword evidence="7" id="KW-0540">Nuclease</keyword>
<dbReference type="SUPFAM" id="SSF53098">
    <property type="entry name" value="Ribonuclease H-like"/>
    <property type="match status" value="1"/>
</dbReference>
<evidence type="ECO:0000256" key="7">
    <source>
        <dbReference type="ARBA" id="ARBA00022722"/>
    </source>
</evidence>
<evidence type="ECO:0000256" key="1">
    <source>
        <dbReference type="ARBA" id="ARBA00000077"/>
    </source>
</evidence>
<keyword evidence="11" id="KW-0460">Magnesium</keyword>
<dbReference type="Pfam" id="PF01693">
    <property type="entry name" value="Cauli_VI"/>
    <property type="match status" value="1"/>
</dbReference>
<dbReference type="InterPro" id="IPR002156">
    <property type="entry name" value="RNaseH_domain"/>
</dbReference>
<dbReference type="Gene3D" id="3.40.970.10">
    <property type="entry name" value="Ribonuclease H1, N-terminal domain"/>
    <property type="match status" value="1"/>
</dbReference>
<dbReference type="AlphaFoldDB" id="A0AAE3DWA9"/>
<keyword evidence="9" id="KW-0255">Endonuclease</keyword>
<dbReference type="InterPro" id="IPR050092">
    <property type="entry name" value="RNase_H"/>
</dbReference>
<dbReference type="PANTHER" id="PTHR10642:SF26">
    <property type="entry name" value="RIBONUCLEASE H1"/>
    <property type="match status" value="1"/>
</dbReference>
<dbReference type="InterPro" id="IPR037056">
    <property type="entry name" value="RNase_H1_N_sf"/>
</dbReference>
<evidence type="ECO:0000259" key="12">
    <source>
        <dbReference type="PROSITE" id="PS50879"/>
    </source>
</evidence>
<keyword evidence="10" id="KW-0378">Hydrolase</keyword>
<dbReference type="InterPro" id="IPR012337">
    <property type="entry name" value="RNaseH-like_sf"/>
</dbReference>
<dbReference type="EMBL" id="JAJEQM010000001">
    <property type="protein sequence ID" value="MCC2209240.1"/>
    <property type="molecule type" value="Genomic_DNA"/>
</dbReference>
<keyword evidence="8" id="KW-0479">Metal-binding</keyword>
<evidence type="ECO:0000256" key="11">
    <source>
        <dbReference type="ARBA" id="ARBA00022842"/>
    </source>
</evidence>
<dbReference type="GO" id="GO:0003676">
    <property type="term" value="F:nucleic acid binding"/>
    <property type="evidence" value="ECO:0007669"/>
    <property type="project" value="InterPro"/>
</dbReference>
<dbReference type="PROSITE" id="PS50879">
    <property type="entry name" value="RNASE_H_1"/>
    <property type="match status" value="1"/>
</dbReference>
<gene>
    <name evidence="13" type="ORF">LKE05_00280</name>
</gene>
<dbReference type="PANTHER" id="PTHR10642">
    <property type="entry name" value="RIBONUCLEASE H1"/>
    <property type="match status" value="1"/>
</dbReference>
<dbReference type="InterPro" id="IPR011320">
    <property type="entry name" value="RNase_H1_N"/>
</dbReference>
<dbReference type="CDD" id="cd09277">
    <property type="entry name" value="RNase_HI_bacteria_like"/>
    <property type="match status" value="1"/>
</dbReference>
<evidence type="ECO:0000256" key="4">
    <source>
        <dbReference type="ARBA" id="ARBA00005300"/>
    </source>
</evidence>
<comment type="similarity">
    <text evidence="4">Belongs to the RNase H family.</text>
</comment>
<comment type="function">
    <text evidence="3">Endonuclease that specifically degrades the RNA of RNA-DNA hybrids.</text>
</comment>
<comment type="cofactor">
    <cofactor evidence="2">
        <name>Mg(2+)</name>
        <dbReference type="ChEBI" id="CHEBI:18420"/>
    </cofactor>
</comment>